<comment type="caution">
    <text evidence="3">The sequence shown here is derived from an EMBL/GenBank/DDBJ whole genome shotgun (WGS) entry which is preliminary data.</text>
</comment>
<evidence type="ECO:0000256" key="1">
    <source>
        <dbReference type="ARBA" id="ARBA00023002"/>
    </source>
</evidence>
<sequence length="289" mass="30536">MQNAMTTRTIGNRRVGAIGLGAMPMSVADHMPDEAQSIRTIHAALDAGVTLIDTADAYSPSHQDVGHNERIVARALSLWSGDVGAVLVATKGGHTRTPGGGWDRDGRPAYLKSACDRSLKALGVDSIGLYQHHRPDPDVPYEETIGALKDLHDAGKIQMAGISNANPEQIRLAHGILGDRLVSVQNEYSPRFRSSEPEIDVCAELGLAFLPWSPLGGIGRTGELSGHNAAFAEIAAARGVSPQQVCLAWELARSPVVVPIPGASRPETILDSVAAAGLELTEEELARLG</sequence>
<accession>A0ABP7CNT5</accession>
<gene>
    <name evidence="3" type="ORF">GCM10022224_069270</name>
</gene>
<reference evidence="4" key="1">
    <citation type="journal article" date="2019" name="Int. J. Syst. Evol. Microbiol.">
        <title>The Global Catalogue of Microorganisms (GCM) 10K type strain sequencing project: providing services to taxonomists for standard genome sequencing and annotation.</title>
        <authorList>
            <consortium name="The Broad Institute Genomics Platform"/>
            <consortium name="The Broad Institute Genome Sequencing Center for Infectious Disease"/>
            <person name="Wu L."/>
            <person name="Ma J."/>
        </authorList>
    </citation>
    <scope>NUCLEOTIDE SEQUENCE [LARGE SCALE GENOMIC DNA]</scope>
    <source>
        <strain evidence="4">JCM 16904</strain>
    </source>
</reference>
<organism evidence="3 4">
    <name type="scientific">Nonomuraea antimicrobica</name>
    <dbReference type="NCBI Taxonomy" id="561173"/>
    <lineage>
        <taxon>Bacteria</taxon>
        <taxon>Bacillati</taxon>
        <taxon>Actinomycetota</taxon>
        <taxon>Actinomycetes</taxon>
        <taxon>Streptosporangiales</taxon>
        <taxon>Streptosporangiaceae</taxon>
        <taxon>Nonomuraea</taxon>
    </lineage>
</organism>
<evidence type="ECO:0000313" key="3">
    <source>
        <dbReference type="EMBL" id="GAA3693904.1"/>
    </source>
</evidence>
<dbReference type="Pfam" id="PF00248">
    <property type="entry name" value="Aldo_ket_red"/>
    <property type="match status" value="1"/>
</dbReference>
<name>A0ABP7CNT5_9ACTN</name>
<dbReference type="SUPFAM" id="SSF51430">
    <property type="entry name" value="NAD(P)-linked oxidoreductase"/>
    <property type="match status" value="1"/>
</dbReference>
<protein>
    <submittedName>
        <fullName evidence="3">Aldo/keto reductase</fullName>
    </submittedName>
</protein>
<dbReference type="EMBL" id="BAAAZP010000140">
    <property type="protein sequence ID" value="GAA3693904.1"/>
    <property type="molecule type" value="Genomic_DNA"/>
</dbReference>
<keyword evidence="1" id="KW-0560">Oxidoreductase</keyword>
<evidence type="ECO:0000259" key="2">
    <source>
        <dbReference type="Pfam" id="PF00248"/>
    </source>
</evidence>
<dbReference type="InterPro" id="IPR050791">
    <property type="entry name" value="Aldo-Keto_reductase"/>
</dbReference>
<keyword evidence="4" id="KW-1185">Reference proteome</keyword>
<dbReference type="PANTHER" id="PTHR43625">
    <property type="entry name" value="AFLATOXIN B1 ALDEHYDE REDUCTASE"/>
    <property type="match status" value="1"/>
</dbReference>
<dbReference type="PANTHER" id="PTHR43625:SF40">
    <property type="entry name" value="ALDO-KETO REDUCTASE YAKC [NADP(+)]"/>
    <property type="match status" value="1"/>
</dbReference>
<dbReference type="CDD" id="cd19088">
    <property type="entry name" value="AKR_AKR13B1"/>
    <property type="match status" value="1"/>
</dbReference>
<dbReference type="Gene3D" id="3.20.20.100">
    <property type="entry name" value="NADP-dependent oxidoreductase domain"/>
    <property type="match status" value="1"/>
</dbReference>
<dbReference type="Proteomes" id="UP001500902">
    <property type="component" value="Unassembled WGS sequence"/>
</dbReference>
<feature type="domain" description="NADP-dependent oxidoreductase" evidence="2">
    <location>
        <begin position="18"/>
        <end position="288"/>
    </location>
</feature>
<proteinExistence type="predicted"/>
<evidence type="ECO:0000313" key="4">
    <source>
        <dbReference type="Proteomes" id="UP001500902"/>
    </source>
</evidence>
<dbReference type="InterPro" id="IPR036812">
    <property type="entry name" value="NAD(P)_OxRdtase_dom_sf"/>
</dbReference>
<dbReference type="InterPro" id="IPR023210">
    <property type="entry name" value="NADP_OxRdtase_dom"/>
</dbReference>